<sequence length="54" mass="5878">MPDTETVVRRGIARAEAWPAEGGLDHRAGLHQVADRAVFDEREHGGLASRVDAQ</sequence>
<dbReference type="EMBL" id="VSSQ01079384">
    <property type="protein sequence ID" value="MPN28923.1"/>
    <property type="molecule type" value="Genomic_DNA"/>
</dbReference>
<reference evidence="1" key="1">
    <citation type="submission" date="2019-08" db="EMBL/GenBank/DDBJ databases">
        <authorList>
            <person name="Kucharzyk K."/>
            <person name="Murdoch R.W."/>
            <person name="Higgins S."/>
            <person name="Loffler F."/>
        </authorList>
    </citation>
    <scope>NUCLEOTIDE SEQUENCE</scope>
</reference>
<gene>
    <name evidence="1" type="ORF">SDC9_176369</name>
</gene>
<name>A0A645GZ73_9ZZZZ</name>
<comment type="caution">
    <text evidence="1">The sequence shown here is derived from an EMBL/GenBank/DDBJ whole genome shotgun (WGS) entry which is preliminary data.</text>
</comment>
<protein>
    <submittedName>
        <fullName evidence="1">Uncharacterized protein</fullName>
    </submittedName>
</protein>
<accession>A0A645GZ73</accession>
<evidence type="ECO:0000313" key="1">
    <source>
        <dbReference type="EMBL" id="MPN28923.1"/>
    </source>
</evidence>
<dbReference type="AlphaFoldDB" id="A0A645GZ73"/>
<organism evidence="1">
    <name type="scientific">bioreactor metagenome</name>
    <dbReference type="NCBI Taxonomy" id="1076179"/>
    <lineage>
        <taxon>unclassified sequences</taxon>
        <taxon>metagenomes</taxon>
        <taxon>ecological metagenomes</taxon>
    </lineage>
</organism>
<proteinExistence type="predicted"/>